<gene>
    <name evidence="2" type="ORF">Tco_0890510</name>
</gene>
<sequence>MEQIDTVLELRARLLESDRSEIPLVEPEEDPASIGNTLGKSRTIVRTLFVFLITCHSFLVDICRQKKSASLRNYCLQSAGKVPYLIALVALLGARAIVVKMALGALGQVSPVGFLLTSPHIVDLGDILPLKGLLLGSHGLFWMNHQHSSFFQTAFLSSAKVSLIIKSLANYNSSSHVLGMADLDVPIILLGIPLM</sequence>
<keyword evidence="1" id="KW-0812">Transmembrane</keyword>
<dbReference type="Proteomes" id="UP001151760">
    <property type="component" value="Unassembled WGS sequence"/>
</dbReference>
<evidence type="ECO:0000313" key="2">
    <source>
        <dbReference type="EMBL" id="GJT20573.1"/>
    </source>
</evidence>
<name>A0ABQ5C1U5_9ASTR</name>
<keyword evidence="3" id="KW-1185">Reference proteome</keyword>
<protein>
    <submittedName>
        <fullName evidence="2">Uncharacterized protein</fullName>
    </submittedName>
</protein>
<accession>A0ABQ5C1U5</accession>
<evidence type="ECO:0000256" key="1">
    <source>
        <dbReference type="SAM" id="Phobius"/>
    </source>
</evidence>
<reference evidence="2" key="1">
    <citation type="journal article" date="2022" name="Int. J. Mol. Sci.">
        <title>Draft Genome of Tanacetum Coccineum: Genomic Comparison of Closely Related Tanacetum-Family Plants.</title>
        <authorList>
            <person name="Yamashiro T."/>
            <person name="Shiraishi A."/>
            <person name="Nakayama K."/>
            <person name="Satake H."/>
        </authorList>
    </citation>
    <scope>NUCLEOTIDE SEQUENCE</scope>
</reference>
<feature type="transmembrane region" description="Helical" evidence="1">
    <location>
        <begin position="44"/>
        <end position="63"/>
    </location>
</feature>
<dbReference type="EMBL" id="BQNB010013815">
    <property type="protein sequence ID" value="GJT20573.1"/>
    <property type="molecule type" value="Genomic_DNA"/>
</dbReference>
<organism evidence="2 3">
    <name type="scientific">Tanacetum coccineum</name>
    <dbReference type="NCBI Taxonomy" id="301880"/>
    <lineage>
        <taxon>Eukaryota</taxon>
        <taxon>Viridiplantae</taxon>
        <taxon>Streptophyta</taxon>
        <taxon>Embryophyta</taxon>
        <taxon>Tracheophyta</taxon>
        <taxon>Spermatophyta</taxon>
        <taxon>Magnoliopsida</taxon>
        <taxon>eudicotyledons</taxon>
        <taxon>Gunneridae</taxon>
        <taxon>Pentapetalae</taxon>
        <taxon>asterids</taxon>
        <taxon>campanulids</taxon>
        <taxon>Asterales</taxon>
        <taxon>Asteraceae</taxon>
        <taxon>Asteroideae</taxon>
        <taxon>Anthemideae</taxon>
        <taxon>Anthemidinae</taxon>
        <taxon>Tanacetum</taxon>
    </lineage>
</organism>
<evidence type="ECO:0000313" key="3">
    <source>
        <dbReference type="Proteomes" id="UP001151760"/>
    </source>
</evidence>
<feature type="transmembrane region" description="Helical" evidence="1">
    <location>
        <begin position="84"/>
        <end position="107"/>
    </location>
</feature>
<proteinExistence type="predicted"/>
<keyword evidence="1" id="KW-0472">Membrane</keyword>
<comment type="caution">
    <text evidence="2">The sequence shown here is derived from an EMBL/GenBank/DDBJ whole genome shotgun (WGS) entry which is preliminary data.</text>
</comment>
<reference evidence="2" key="2">
    <citation type="submission" date="2022-01" db="EMBL/GenBank/DDBJ databases">
        <authorList>
            <person name="Yamashiro T."/>
            <person name="Shiraishi A."/>
            <person name="Satake H."/>
            <person name="Nakayama K."/>
        </authorList>
    </citation>
    <scope>NUCLEOTIDE SEQUENCE</scope>
</reference>
<keyword evidence="1" id="KW-1133">Transmembrane helix</keyword>